<organism evidence="17 18">
    <name type="scientific">Eeniella nana</name>
    <name type="common">Yeast</name>
    <name type="synonym">Brettanomyces nanus</name>
    <dbReference type="NCBI Taxonomy" id="13502"/>
    <lineage>
        <taxon>Eukaryota</taxon>
        <taxon>Fungi</taxon>
        <taxon>Dikarya</taxon>
        <taxon>Ascomycota</taxon>
        <taxon>Saccharomycotina</taxon>
        <taxon>Pichiomycetes</taxon>
        <taxon>Pichiales</taxon>
        <taxon>Pichiaceae</taxon>
        <taxon>Brettanomyces</taxon>
    </lineage>
</organism>
<evidence type="ECO:0000256" key="10">
    <source>
        <dbReference type="ARBA" id="ARBA00022771"/>
    </source>
</evidence>
<keyword evidence="9 15" id="KW-0479">Metal-binding</keyword>
<dbReference type="PROSITE" id="PS51800">
    <property type="entry name" value="ZF_CHHC_U11_48K"/>
    <property type="match status" value="1"/>
</dbReference>
<proteinExistence type="inferred from homology"/>
<evidence type="ECO:0000256" key="11">
    <source>
        <dbReference type="ARBA" id="ARBA00022833"/>
    </source>
</evidence>
<dbReference type="EMBL" id="CP064813">
    <property type="protein sequence ID" value="QPG75102.1"/>
    <property type="molecule type" value="Genomic_DNA"/>
</dbReference>
<dbReference type="GeneID" id="62195844"/>
<keyword evidence="5 15" id="KW-0489">Methyltransferase</keyword>
<evidence type="ECO:0000256" key="15">
    <source>
        <dbReference type="RuleBase" id="RU367103"/>
    </source>
</evidence>
<comment type="catalytic activity">
    <reaction evidence="13 15">
        <text>cytidine(4) in tRNA(Gly)(GCC) + S-adenosyl-L-methionine = 2'-O-methylcytidine(4) in tRNA(Gly)(GCC) + S-adenosyl-L-homocysteine + H(+)</text>
        <dbReference type="Rhea" id="RHEA:43192"/>
        <dbReference type="Rhea" id="RHEA-COMP:10399"/>
        <dbReference type="Rhea" id="RHEA-COMP:10400"/>
        <dbReference type="ChEBI" id="CHEBI:15378"/>
        <dbReference type="ChEBI" id="CHEBI:57856"/>
        <dbReference type="ChEBI" id="CHEBI:59789"/>
        <dbReference type="ChEBI" id="CHEBI:74495"/>
        <dbReference type="ChEBI" id="CHEBI:82748"/>
        <dbReference type="EC" id="2.1.1.225"/>
    </reaction>
</comment>
<comment type="function">
    <text evidence="1 15">tRNA methylase which 2'-O-methylates cytidine(4) in tRNA(Pro) and tRNA(Gly)(GCC), and adenosine(4) in tRNA(His).</text>
</comment>
<keyword evidence="6 15" id="KW-0808">Transferase</keyword>
<protein>
    <recommendedName>
        <fullName evidence="4 15">tRNA:m(4)X modification enzyme TRM13</fullName>
        <ecNumber evidence="3 15">2.1.1.225</ecNumber>
    </recommendedName>
</protein>
<keyword evidence="11 15" id="KW-0862">Zinc</keyword>
<dbReference type="PANTHER" id="PTHR12998:SF0">
    <property type="entry name" value="TRNA:M(4)X MODIFICATION ENZYME TRM13 HOMOLOG"/>
    <property type="match status" value="1"/>
</dbReference>
<dbReference type="Proteomes" id="UP000662931">
    <property type="component" value="Chromosome 2"/>
</dbReference>
<evidence type="ECO:0000259" key="16">
    <source>
        <dbReference type="PROSITE" id="PS51800"/>
    </source>
</evidence>
<dbReference type="GO" id="GO:0008270">
    <property type="term" value="F:zinc ion binding"/>
    <property type="evidence" value="ECO:0007669"/>
    <property type="project" value="UniProtKB-KW"/>
</dbReference>
<comment type="catalytic activity">
    <reaction evidence="14 15">
        <text>adenosine(4) in tRNA(His) + S-adenosyl-L-methionine = 2'-O-methyladenosine(4) in tRNA(His) + S-adenosyl-L-homocysteine + H(+)</text>
        <dbReference type="Rhea" id="RHEA:43196"/>
        <dbReference type="Rhea" id="RHEA-COMP:10401"/>
        <dbReference type="Rhea" id="RHEA-COMP:10402"/>
        <dbReference type="ChEBI" id="CHEBI:15378"/>
        <dbReference type="ChEBI" id="CHEBI:57856"/>
        <dbReference type="ChEBI" id="CHEBI:59789"/>
        <dbReference type="ChEBI" id="CHEBI:74411"/>
        <dbReference type="ChEBI" id="CHEBI:74477"/>
        <dbReference type="EC" id="2.1.1.225"/>
    </reaction>
</comment>
<dbReference type="PANTHER" id="PTHR12998">
    <property type="entry name" value="TRNA:M(4)X MODIFICATION ENZYME TRM13 HOMOLOG"/>
    <property type="match status" value="1"/>
</dbReference>
<evidence type="ECO:0000256" key="9">
    <source>
        <dbReference type="ARBA" id="ARBA00022723"/>
    </source>
</evidence>
<dbReference type="AlphaFoldDB" id="A0A875S4X1"/>
<dbReference type="GO" id="GO:0106050">
    <property type="term" value="F:tRNA 2'-O-methyltransferase activity"/>
    <property type="evidence" value="ECO:0007669"/>
    <property type="project" value="UniProtKB-UniRule"/>
</dbReference>
<evidence type="ECO:0000256" key="8">
    <source>
        <dbReference type="ARBA" id="ARBA00022694"/>
    </source>
</evidence>
<evidence type="ECO:0000256" key="6">
    <source>
        <dbReference type="ARBA" id="ARBA00022679"/>
    </source>
</evidence>
<evidence type="ECO:0000256" key="4">
    <source>
        <dbReference type="ARBA" id="ARBA00015883"/>
    </source>
</evidence>
<dbReference type="GO" id="GO:0030488">
    <property type="term" value="P:tRNA methylation"/>
    <property type="evidence" value="ECO:0007669"/>
    <property type="project" value="InterPro"/>
</dbReference>
<dbReference type="InterPro" id="IPR007871">
    <property type="entry name" value="Methyltransferase_TRM13"/>
</dbReference>
<evidence type="ECO:0000256" key="14">
    <source>
        <dbReference type="ARBA" id="ARBA00049393"/>
    </source>
</evidence>
<evidence type="ECO:0000313" key="18">
    <source>
        <dbReference type="Proteomes" id="UP000662931"/>
    </source>
</evidence>
<dbReference type="Pfam" id="PF05206">
    <property type="entry name" value="TRM13"/>
    <property type="match status" value="1"/>
</dbReference>
<sequence>MTRDSNAEKKIFKINSRGNRVGRIKCPLDPSHTIWEDKLKSHLGKCNAVRAKRAIEEKQKNCDWFDLNLNVKEEILDGNMKLTDENIDIKEFKDFLESTLMRYEVFFKNQSEVPEVPIDQQMYKEGLEERYEEISNKKHLLQQSSLIGQLVKYQLFSRENLYIEFGCGRGEFSRYLSRALDEKGDAEVGSRFLMVDRESPRMKMDNKIVLDSKCSTPEVHRLKVDIKDLKLSKAMENFSSRPNDYYVGISKHLCGVATDLTLRCLVNCMQDTEMHFKFKGFLVAMCCRHCCYYPWLLEGSKRWLKEIFGIDETNFKYLRKMCPWATNGTNHRGELKGKEHFSGMSLEEREVVGLKMRRILDTSRCIAMKEKGFKVQLVRYVPREVTFENSCMVIENDGIM</sequence>
<keyword evidence="8 15" id="KW-0819">tRNA processing</keyword>
<dbReference type="RefSeq" id="XP_038778667.1">
    <property type="nucleotide sequence ID" value="XM_038922739.1"/>
</dbReference>
<gene>
    <name evidence="17" type="ORF">FOA43_002443</name>
</gene>
<evidence type="ECO:0000256" key="7">
    <source>
        <dbReference type="ARBA" id="ARBA00022691"/>
    </source>
</evidence>
<evidence type="ECO:0000256" key="1">
    <source>
        <dbReference type="ARBA" id="ARBA00002267"/>
    </source>
</evidence>
<name>A0A875S4X1_EENNA</name>
<comment type="catalytic activity">
    <reaction evidence="12 15">
        <text>cytidine(4) in tRNA(Pro) + S-adenosyl-L-methionine = 2'-O-methylcytidine(4) in tRNA(Pro) + S-adenosyl-L-homocysteine + H(+)</text>
        <dbReference type="Rhea" id="RHEA:32767"/>
        <dbReference type="Rhea" id="RHEA-COMP:10397"/>
        <dbReference type="Rhea" id="RHEA-COMP:10398"/>
        <dbReference type="ChEBI" id="CHEBI:15378"/>
        <dbReference type="ChEBI" id="CHEBI:57856"/>
        <dbReference type="ChEBI" id="CHEBI:59789"/>
        <dbReference type="ChEBI" id="CHEBI:74495"/>
        <dbReference type="ChEBI" id="CHEBI:82748"/>
        <dbReference type="EC" id="2.1.1.225"/>
    </reaction>
</comment>
<dbReference type="Pfam" id="PF05253">
    <property type="entry name" value="zf-U11-48K"/>
    <property type="match status" value="1"/>
</dbReference>
<feature type="domain" description="CHHC U11-48K-type" evidence="16">
    <location>
        <begin position="23"/>
        <end position="50"/>
    </location>
</feature>
<keyword evidence="10 15" id="KW-0863">Zinc-finger</keyword>
<evidence type="ECO:0000256" key="12">
    <source>
        <dbReference type="ARBA" id="ARBA00048165"/>
    </source>
</evidence>
<reference evidence="17" key="1">
    <citation type="submission" date="2020-10" db="EMBL/GenBank/DDBJ databases">
        <authorList>
            <person name="Roach M.J.R."/>
        </authorList>
    </citation>
    <scope>NUCLEOTIDE SEQUENCE</scope>
    <source>
        <strain evidence="17">CBS 1945</strain>
    </source>
</reference>
<dbReference type="KEGG" id="bnn:FOA43_002443"/>
<dbReference type="OrthoDB" id="258806at2759"/>
<keyword evidence="18" id="KW-1185">Reference proteome</keyword>
<accession>A0A875S4X1</accession>
<keyword evidence="7 15" id="KW-0949">S-adenosyl-L-methionine</keyword>
<comment type="similarity">
    <text evidence="2 15">Belongs to the methyltransferase TRM13 family.</text>
</comment>
<dbReference type="EC" id="2.1.1.225" evidence="3 15"/>
<evidence type="ECO:0000256" key="5">
    <source>
        <dbReference type="ARBA" id="ARBA00022603"/>
    </source>
</evidence>
<evidence type="ECO:0000256" key="2">
    <source>
        <dbReference type="ARBA" id="ARBA00005265"/>
    </source>
</evidence>
<dbReference type="InterPro" id="IPR022776">
    <property type="entry name" value="TRM13/UPF0224_CHHC_Znf_dom"/>
</dbReference>
<evidence type="ECO:0000256" key="13">
    <source>
        <dbReference type="ARBA" id="ARBA00048635"/>
    </source>
</evidence>
<dbReference type="InterPro" id="IPR039044">
    <property type="entry name" value="Trm13"/>
</dbReference>
<evidence type="ECO:0000313" key="17">
    <source>
        <dbReference type="EMBL" id="QPG75102.1"/>
    </source>
</evidence>
<evidence type="ECO:0000256" key="3">
    <source>
        <dbReference type="ARBA" id="ARBA00012810"/>
    </source>
</evidence>